<dbReference type="Pfam" id="PF13590">
    <property type="entry name" value="DUF4136"/>
    <property type="match status" value="1"/>
</dbReference>
<feature type="domain" description="DUF4136" evidence="1">
    <location>
        <begin position="22"/>
        <end position="171"/>
    </location>
</feature>
<dbReference type="EMBL" id="CAKLDI010000002">
    <property type="protein sequence ID" value="CAH0535686.1"/>
    <property type="molecule type" value="Genomic_DNA"/>
</dbReference>
<dbReference type="InterPro" id="IPR025411">
    <property type="entry name" value="DUF4136"/>
</dbReference>
<gene>
    <name evidence="2" type="ORF">VST7929_03178</name>
</gene>
<reference evidence="2" key="1">
    <citation type="submission" date="2021-11" db="EMBL/GenBank/DDBJ databases">
        <authorList>
            <person name="Rodrigo-Torres L."/>
            <person name="Arahal R. D."/>
            <person name="Lucena T."/>
        </authorList>
    </citation>
    <scope>NUCLEOTIDE SEQUENCE</scope>
    <source>
        <strain evidence="2">CECT 7929</strain>
    </source>
</reference>
<organism evidence="2 3">
    <name type="scientific">Vibrio stylophorae</name>
    <dbReference type="NCBI Taxonomy" id="659351"/>
    <lineage>
        <taxon>Bacteria</taxon>
        <taxon>Pseudomonadati</taxon>
        <taxon>Pseudomonadota</taxon>
        <taxon>Gammaproteobacteria</taxon>
        <taxon>Vibrionales</taxon>
        <taxon>Vibrionaceae</taxon>
        <taxon>Vibrio</taxon>
    </lineage>
</organism>
<proteinExistence type="predicted"/>
<keyword evidence="3" id="KW-1185">Reference proteome</keyword>
<evidence type="ECO:0000313" key="3">
    <source>
        <dbReference type="Proteomes" id="UP000838672"/>
    </source>
</evidence>
<comment type="caution">
    <text evidence="2">The sequence shown here is derived from an EMBL/GenBank/DDBJ whole genome shotgun (WGS) entry which is preliminary data.</text>
</comment>
<accession>A0ABM8ZXW3</accession>
<evidence type="ECO:0000313" key="2">
    <source>
        <dbReference type="EMBL" id="CAH0535686.1"/>
    </source>
</evidence>
<protein>
    <recommendedName>
        <fullName evidence="1">DUF4136 domain-containing protein</fullName>
    </recommendedName>
</protein>
<evidence type="ECO:0000259" key="1">
    <source>
        <dbReference type="Pfam" id="PF13590"/>
    </source>
</evidence>
<dbReference type="RefSeq" id="WP_237468566.1">
    <property type="nucleotide sequence ID" value="NZ_CAKLDI010000002.1"/>
</dbReference>
<dbReference type="Proteomes" id="UP000838672">
    <property type="component" value="Unassembled WGS sequence"/>
</dbReference>
<dbReference type="PROSITE" id="PS51257">
    <property type="entry name" value="PROKAR_LIPOPROTEIN"/>
    <property type="match status" value="1"/>
</dbReference>
<sequence length="173" mass="19383">MRGLQLIGLSVLFLLTGCTTSQVDYDPDLDYRQYLRYAFTERRDDITITLDDARIEQALKSALATKGLVLDPDHPQMMVFYGIQTQTEFNASGPSFGFGFGSGGLGVGVSTPQQYEEDIRDYVSIRFVDAKTKQVIWQAVDKNALPSSNDPEQRINAITQSVLKLVEQYPPTY</sequence>
<dbReference type="Gene3D" id="3.30.160.670">
    <property type="match status" value="1"/>
</dbReference>
<name>A0ABM8ZXW3_9VIBR</name>